<evidence type="ECO:0000313" key="2">
    <source>
        <dbReference type="Proteomes" id="UP000217895"/>
    </source>
</evidence>
<keyword evidence="2" id="KW-1185">Reference proteome</keyword>
<accession>A0A1Z4JAW0</accession>
<dbReference type="EMBL" id="AP018203">
    <property type="protein sequence ID" value="BAY53798.1"/>
    <property type="molecule type" value="Genomic_DNA"/>
</dbReference>
<gene>
    <name evidence="1" type="ORF">NIES2135_06090</name>
</gene>
<protein>
    <submittedName>
        <fullName evidence="1">Uncharacterized protein</fullName>
    </submittedName>
</protein>
<dbReference type="Proteomes" id="UP000217895">
    <property type="component" value="Chromosome"/>
</dbReference>
<organism evidence="1 2">
    <name type="scientific">Leptolyngbya boryana NIES-2135</name>
    <dbReference type="NCBI Taxonomy" id="1973484"/>
    <lineage>
        <taxon>Bacteria</taxon>
        <taxon>Bacillati</taxon>
        <taxon>Cyanobacteriota</taxon>
        <taxon>Cyanophyceae</taxon>
        <taxon>Leptolyngbyales</taxon>
        <taxon>Leptolyngbyaceae</taxon>
        <taxon>Leptolyngbya group</taxon>
        <taxon>Leptolyngbya</taxon>
    </lineage>
</organism>
<reference evidence="1 2" key="1">
    <citation type="submission" date="2017-06" db="EMBL/GenBank/DDBJ databases">
        <title>Genome sequencing of cyanobaciteial culture collection at National Institute for Environmental Studies (NIES).</title>
        <authorList>
            <person name="Hirose Y."/>
            <person name="Shimura Y."/>
            <person name="Fujisawa T."/>
            <person name="Nakamura Y."/>
            <person name="Kawachi M."/>
        </authorList>
    </citation>
    <scope>NUCLEOTIDE SEQUENCE [LARGE SCALE GENOMIC DNA]</scope>
    <source>
        <strain evidence="1 2">NIES-2135</strain>
    </source>
</reference>
<proteinExistence type="predicted"/>
<sequence>MNEPNELELTESLFNAIAQALEACCHSGHLSADEYISLLDSVWFTLDFGTRRPR</sequence>
<dbReference type="AlphaFoldDB" id="A0A1Z4JAW0"/>
<evidence type="ECO:0000313" key="1">
    <source>
        <dbReference type="EMBL" id="BAY53798.1"/>
    </source>
</evidence>
<name>A0A1Z4JAW0_LEPBY</name>